<evidence type="ECO:0000313" key="2">
    <source>
        <dbReference type="Proteomes" id="UP000070444"/>
    </source>
</evidence>
<dbReference type="Proteomes" id="UP000070444">
    <property type="component" value="Unassembled WGS sequence"/>
</dbReference>
<evidence type="ECO:0008006" key="3">
    <source>
        <dbReference type="Google" id="ProtNLM"/>
    </source>
</evidence>
<reference evidence="1 2" key="1">
    <citation type="journal article" date="2015" name="Genome Biol. Evol.">
        <title>Phylogenomic analyses indicate that early fungi evolved digesting cell walls of algal ancestors of land plants.</title>
        <authorList>
            <person name="Chang Y."/>
            <person name="Wang S."/>
            <person name="Sekimoto S."/>
            <person name="Aerts A.L."/>
            <person name="Choi C."/>
            <person name="Clum A."/>
            <person name="LaButti K.M."/>
            <person name="Lindquist E.A."/>
            <person name="Yee Ngan C."/>
            <person name="Ohm R.A."/>
            <person name="Salamov A.A."/>
            <person name="Grigoriev I.V."/>
            <person name="Spatafora J.W."/>
            <person name="Berbee M.L."/>
        </authorList>
    </citation>
    <scope>NUCLEOTIDE SEQUENCE [LARGE SCALE GENOMIC DNA]</scope>
    <source>
        <strain evidence="1 2">NRRL 28638</strain>
    </source>
</reference>
<dbReference type="EMBL" id="KQ964631">
    <property type="protein sequence ID" value="KXN67517.1"/>
    <property type="molecule type" value="Genomic_DNA"/>
</dbReference>
<organism evidence="1 2">
    <name type="scientific">Conidiobolus coronatus (strain ATCC 28846 / CBS 209.66 / NRRL 28638)</name>
    <name type="common">Delacroixia coronata</name>
    <dbReference type="NCBI Taxonomy" id="796925"/>
    <lineage>
        <taxon>Eukaryota</taxon>
        <taxon>Fungi</taxon>
        <taxon>Fungi incertae sedis</taxon>
        <taxon>Zoopagomycota</taxon>
        <taxon>Entomophthoromycotina</taxon>
        <taxon>Entomophthoromycetes</taxon>
        <taxon>Entomophthorales</taxon>
        <taxon>Ancylistaceae</taxon>
        <taxon>Conidiobolus</taxon>
    </lineage>
</organism>
<evidence type="ECO:0000313" key="1">
    <source>
        <dbReference type="EMBL" id="KXN67517.1"/>
    </source>
</evidence>
<proteinExistence type="predicted"/>
<dbReference type="AlphaFoldDB" id="A0A137NXN9"/>
<accession>A0A137NXN9</accession>
<sequence length="351" mass="40577">MFSLIDFNPKAASESLLSAIYFAGFIVQPDHPDEILTYMKSYAICSIKKMQYAVNLSSVQALAIYCYAFTLSGNASLARICLSHFGRMSQCLGISINRKNLSDLEKYNRDLVYNFMRLYYNWAKLGSSKYTILSEEEEADLDVYDPKYQLQNSSLSFVNSDNERILYSVFSCQLFKLVSLISYIFGNFSKYDSIQIKMKIESLNTKAIQTYESAKYALESLLTSIPECKNEILVYLELIKAPYLPCILCINSKMLQISNNNNRSIEIIINSSFDLLGVFSSYPYALNLWRWVPDIIAFYLIQIYPHCNRKQRKTVISILNSIMDLYYNNSFDFNSMNYLILKSQFYLINSP</sequence>
<keyword evidence="2" id="KW-1185">Reference proteome</keyword>
<protein>
    <recommendedName>
        <fullName evidence="3">Transcription factor domain-containing protein</fullName>
    </recommendedName>
</protein>
<name>A0A137NXN9_CONC2</name>
<gene>
    <name evidence="1" type="ORF">CONCODRAFT_10405</name>
</gene>